<feature type="compositionally biased region" description="Basic and acidic residues" evidence="8">
    <location>
        <begin position="49"/>
        <end position="60"/>
    </location>
</feature>
<keyword evidence="10" id="KW-1185">Reference proteome</keyword>
<keyword evidence="6" id="KW-0687">Ribonucleoprotein</keyword>
<comment type="subcellular location">
    <subcellularLocation>
        <location evidence="1">Mitochondrion</location>
    </subcellularLocation>
</comment>
<dbReference type="EMBL" id="BKCP01011626">
    <property type="protein sequence ID" value="GER55138.1"/>
    <property type="molecule type" value="Genomic_DNA"/>
</dbReference>
<organism evidence="9 10">
    <name type="scientific">Striga asiatica</name>
    <name type="common">Asiatic witchweed</name>
    <name type="synonym">Buchnera asiatica</name>
    <dbReference type="NCBI Taxonomy" id="4170"/>
    <lineage>
        <taxon>Eukaryota</taxon>
        <taxon>Viridiplantae</taxon>
        <taxon>Streptophyta</taxon>
        <taxon>Embryophyta</taxon>
        <taxon>Tracheophyta</taxon>
        <taxon>Spermatophyta</taxon>
        <taxon>Magnoliopsida</taxon>
        <taxon>eudicotyledons</taxon>
        <taxon>Gunneridae</taxon>
        <taxon>Pentapetalae</taxon>
        <taxon>asterids</taxon>
        <taxon>lamiids</taxon>
        <taxon>Lamiales</taxon>
        <taxon>Orobanchaceae</taxon>
        <taxon>Buchnereae</taxon>
        <taxon>Striga</taxon>
    </lineage>
</organism>
<protein>
    <recommendedName>
        <fullName evidence="7">Small ribosomal subunit protein mS29</fullName>
    </recommendedName>
</protein>
<evidence type="ECO:0000256" key="4">
    <source>
        <dbReference type="ARBA" id="ARBA00022980"/>
    </source>
</evidence>
<evidence type="ECO:0000256" key="1">
    <source>
        <dbReference type="ARBA" id="ARBA00004173"/>
    </source>
</evidence>
<comment type="similarity">
    <text evidence="2">Belongs to the mitochondrion-specific ribosomal protein mS29 family.</text>
</comment>
<feature type="compositionally biased region" description="Basic and acidic residues" evidence="8">
    <location>
        <begin position="69"/>
        <end position="88"/>
    </location>
</feature>
<comment type="caution">
    <text evidence="9">The sequence shown here is derived from an EMBL/GenBank/DDBJ whole genome shotgun (WGS) entry which is preliminary data.</text>
</comment>
<keyword evidence="4 9" id="KW-0689">Ribosomal protein</keyword>
<evidence type="ECO:0000256" key="5">
    <source>
        <dbReference type="ARBA" id="ARBA00023128"/>
    </source>
</evidence>
<dbReference type="Proteomes" id="UP000325081">
    <property type="component" value="Unassembled WGS sequence"/>
</dbReference>
<dbReference type="Pfam" id="PF10236">
    <property type="entry name" value="DAP3"/>
    <property type="match status" value="2"/>
</dbReference>
<evidence type="ECO:0000256" key="2">
    <source>
        <dbReference type="ARBA" id="ARBA00009863"/>
    </source>
</evidence>
<evidence type="ECO:0000313" key="9">
    <source>
        <dbReference type="EMBL" id="GER55138.1"/>
    </source>
</evidence>
<dbReference type="PANTHER" id="PTHR12810:SF0">
    <property type="entry name" value="SMALL RIBOSOMAL SUBUNIT PROTEIN MS29"/>
    <property type="match status" value="1"/>
</dbReference>
<evidence type="ECO:0000256" key="8">
    <source>
        <dbReference type="SAM" id="MobiDB-lite"/>
    </source>
</evidence>
<keyword evidence="5" id="KW-0496">Mitochondrion</keyword>
<reference evidence="10" key="1">
    <citation type="journal article" date="2019" name="Curr. Biol.">
        <title>Genome Sequence of Striga asiatica Provides Insight into the Evolution of Plant Parasitism.</title>
        <authorList>
            <person name="Yoshida S."/>
            <person name="Kim S."/>
            <person name="Wafula E.K."/>
            <person name="Tanskanen J."/>
            <person name="Kim Y.M."/>
            <person name="Honaas L."/>
            <person name="Yang Z."/>
            <person name="Spallek T."/>
            <person name="Conn C.E."/>
            <person name="Ichihashi Y."/>
            <person name="Cheong K."/>
            <person name="Cui S."/>
            <person name="Der J.P."/>
            <person name="Gundlach H."/>
            <person name="Jiao Y."/>
            <person name="Hori C."/>
            <person name="Ishida J.K."/>
            <person name="Kasahara H."/>
            <person name="Kiba T."/>
            <person name="Kim M.S."/>
            <person name="Koo N."/>
            <person name="Laohavisit A."/>
            <person name="Lee Y.H."/>
            <person name="Lumba S."/>
            <person name="McCourt P."/>
            <person name="Mortimer J.C."/>
            <person name="Mutuku J.M."/>
            <person name="Nomura T."/>
            <person name="Sasaki-Sekimoto Y."/>
            <person name="Seto Y."/>
            <person name="Wang Y."/>
            <person name="Wakatake T."/>
            <person name="Sakakibara H."/>
            <person name="Demura T."/>
            <person name="Yamaguchi S."/>
            <person name="Yoneyama K."/>
            <person name="Manabe R.I."/>
            <person name="Nelson D.C."/>
            <person name="Schulman A.H."/>
            <person name="Timko M.P."/>
            <person name="dePamphilis C.W."/>
            <person name="Choi D."/>
            <person name="Shirasu K."/>
        </authorList>
    </citation>
    <scope>NUCLEOTIDE SEQUENCE [LARGE SCALE GENOMIC DNA]</scope>
    <source>
        <strain evidence="10">cv. UVA1</strain>
    </source>
</reference>
<feature type="region of interest" description="Disordered" evidence="8">
    <location>
        <begin position="27"/>
        <end position="94"/>
    </location>
</feature>
<evidence type="ECO:0000313" key="10">
    <source>
        <dbReference type="Proteomes" id="UP000325081"/>
    </source>
</evidence>
<name>A0A5A7RCJ6_STRAF</name>
<dbReference type="InterPro" id="IPR019368">
    <property type="entry name" value="Ribosomal_mS29"/>
</dbReference>
<dbReference type="AlphaFoldDB" id="A0A5A7RCJ6"/>
<dbReference type="GO" id="GO:0005763">
    <property type="term" value="C:mitochondrial small ribosomal subunit"/>
    <property type="evidence" value="ECO:0007669"/>
    <property type="project" value="TreeGrafter"/>
</dbReference>
<keyword evidence="3" id="KW-0809">Transit peptide</keyword>
<dbReference type="PANTHER" id="PTHR12810">
    <property type="entry name" value="MITOCHONDRIAL 28S RIBOSOMAL PROTEIN S29"/>
    <property type="match status" value="1"/>
</dbReference>
<proteinExistence type="inferred from homology"/>
<evidence type="ECO:0000256" key="7">
    <source>
        <dbReference type="ARBA" id="ARBA00035140"/>
    </source>
</evidence>
<gene>
    <name evidence="9" type="ORF">STAS_32776</name>
</gene>
<accession>A0A5A7RCJ6</accession>
<dbReference type="GO" id="GO:0003735">
    <property type="term" value="F:structural constituent of ribosome"/>
    <property type="evidence" value="ECO:0007669"/>
    <property type="project" value="TreeGrafter"/>
</dbReference>
<sequence>MLLRSLLRATAAASPFKQSQWHLTVCRSMAAKASKPPNPPTNKGKKPQSKFDPRDKKPEEMQAVNPESSAKEEAELRRRQLAEDEKNPALDVGPNGRPLFASASSLSLLNKDDVNTYFKFRQYILLINFMDELKRFLPEGLPLGMMKEFEESYRSALLVRQSFIDLRDNFCQAAKPSIEVNFKAPKVKKQIVLDGPLSCGKSIALAMLVYWARKEGWLVFYVPKGREWTHGGLFYKNPQTGLWDTPVQAANILQCGGDPFCFSLAFNITISDGHLRECAAFLQRVVIATVDFLKFNKSCLQGLKCNILDPIPLGEGAGVGWPKGSDKMPISEGTTLYELVEAGLNDSHAAVGVVVRLRKELAEVTSVPVLFAIDQYNSWFTFTDFEEPVTVRSCRPVHARELATAVVMCILQVNAFRSMMHDDMMVGAFSHSTAVGKLRQELPDVPADARNYFPRYSLDEANTVCHYYLRQRLVRRDAFTEANWKKIFYLSNGNGTEMRRLVPFMR</sequence>
<dbReference type="OrthoDB" id="274828at2759"/>
<evidence type="ECO:0000256" key="3">
    <source>
        <dbReference type="ARBA" id="ARBA00022946"/>
    </source>
</evidence>
<evidence type="ECO:0000256" key="6">
    <source>
        <dbReference type="ARBA" id="ARBA00023274"/>
    </source>
</evidence>